<organism evidence="1 2">
    <name type="scientific">Coemansia furcata</name>
    <dbReference type="NCBI Taxonomy" id="417177"/>
    <lineage>
        <taxon>Eukaryota</taxon>
        <taxon>Fungi</taxon>
        <taxon>Fungi incertae sedis</taxon>
        <taxon>Zoopagomycota</taxon>
        <taxon>Kickxellomycotina</taxon>
        <taxon>Kickxellomycetes</taxon>
        <taxon>Kickxellales</taxon>
        <taxon>Kickxellaceae</taxon>
        <taxon>Coemansia</taxon>
    </lineage>
</organism>
<protein>
    <submittedName>
        <fullName evidence="1">Tau 95 subunit of transcription factor TFIIIC</fullName>
    </submittedName>
</protein>
<dbReference type="Proteomes" id="UP001140096">
    <property type="component" value="Unassembled WGS sequence"/>
</dbReference>
<reference evidence="1" key="1">
    <citation type="submission" date="2022-07" db="EMBL/GenBank/DDBJ databases">
        <title>Phylogenomic reconstructions and comparative analyses of Kickxellomycotina fungi.</title>
        <authorList>
            <person name="Reynolds N.K."/>
            <person name="Stajich J.E."/>
            <person name="Barry K."/>
            <person name="Grigoriev I.V."/>
            <person name="Crous P."/>
            <person name="Smith M.E."/>
        </authorList>
    </citation>
    <scope>NUCLEOTIDE SEQUENCE</scope>
    <source>
        <strain evidence="1">CBS 102833</strain>
    </source>
</reference>
<sequence length="293" mass="33272">KARDILERTPVVSRNAMEVLIPQSDRQGCRLVAIMHSMAYLMHPGAWRSCWIRFGYDPRTDEDAYKYQILDMRRKSTKETAGRIRVSRRGGGANILKQSVQEKEDAVPKNAIEAQRYIFDETAAAQDMGGVFQLCHIEIPIIKDLINYASGRRKRPCYESGWLQPSLVKLIQIKLREVKRVCSEGSSETPDSLDINYEELDKAILADRKIDEAELEAEAMLREREVGSVIGQATQEGRERLRANVDKFMQNLGTLENRETDDDANDDGVDFDDFDIYGEESDADSQSDAADDD</sequence>
<accession>A0ACC1KSU4</accession>
<comment type="caution">
    <text evidence="1">The sequence shown here is derived from an EMBL/GenBank/DDBJ whole genome shotgun (WGS) entry which is preliminary data.</text>
</comment>
<name>A0ACC1KSU4_9FUNG</name>
<keyword evidence="2" id="KW-1185">Reference proteome</keyword>
<proteinExistence type="predicted"/>
<evidence type="ECO:0000313" key="2">
    <source>
        <dbReference type="Proteomes" id="UP001140096"/>
    </source>
</evidence>
<feature type="non-terminal residue" evidence="1">
    <location>
        <position position="1"/>
    </location>
</feature>
<gene>
    <name evidence="1" type="primary">TFC1_2</name>
    <name evidence="1" type="ORF">H4S07_006761</name>
</gene>
<evidence type="ECO:0000313" key="1">
    <source>
        <dbReference type="EMBL" id="KAJ2794429.1"/>
    </source>
</evidence>
<dbReference type="EMBL" id="JANBUP010004287">
    <property type="protein sequence ID" value="KAJ2794429.1"/>
    <property type="molecule type" value="Genomic_DNA"/>
</dbReference>